<keyword evidence="7" id="KW-0472">Membrane</keyword>
<dbReference type="Pfam" id="PF00069">
    <property type="entry name" value="Pkinase"/>
    <property type="match status" value="1"/>
</dbReference>
<feature type="transmembrane region" description="Helical" evidence="7">
    <location>
        <begin position="486"/>
        <end position="508"/>
    </location>
</feature>
<feature type="domain" description="Protein kinase" evidence="8">
    <location>
        <begin position="14"/>
        <end position="276"/>
    </location>
</feature>
<keyword evidence="10" id="KW-1185">Reference proteome</keyword>
<reference evidence="9 10" key="1">
    <citation type="submission" date="2019-10" db="EMBL/GenBank/DDBJ databases">
        <title>Genome sequence of Luteimicrobium xylanilyticum HY-24.</title>
        <authorList>
            <person name="Kim D.Y."/>
            <person name="Park H.-Y."/>
        </authorList>
    </citation>
    <scope>NUCLEOTIDE SEQUENCE [LARGE SCALE GENOMIC DNA]</scope>
    <source>
        <strain evidence="9 10">HY-24</strain>
    </source>
</reference>
<dbReference type="InterPro" id="IPR017441">
    <property type="entry name" value="Protein_kinase_ATP_BS"/>
</dbReference>
<dbReference type="PROSITE" id="PS00107">
    <property type="entry name" value="PROTEIN_KINASE_ATP"/>
    <property type="match status" value="1"/>
</dbReference>
<evidence type="ECO:0000313" key="10">
    <source>
        <dbReference type="Proteomes" id="UP000326702"/>
    </source>
</evidence>
<evidence type="ECO:0000256" key="6">
    <source>
        <dbReference type="SAM" id="MobiDB-lite"/>
    </source>
</evidence>
<evidence type="ECO:0000313" key="9">
    <source>
        <dbReference type="EMBL" id="QFU99410.1"/>
    </source>
</evidence>
<protein>
    <submittedName>
        <fullName evidence="9">Non-specific serine/threonine protein kinase</fullName>
        <ecNumber evidence="9">2.7.11.1</ecNumber>
    </submittedName>
</protein>
<evidence type="ECO:0000256" key="1">
    <source>
        <dbReference type="ARBA" id="ARBA00022679"/>
    </source>
</evidence>
<evidence type="ECO:0000256" key="5">
    <source>
        <dbReference type="PROSITE-ProRule" id="PRU10141"/>
    </source>
</evidence>
<dbReference type="OrthoDB" id="9762169at2"/>
<feature type="transmembrane region" description="Helical" evidence="7">
    <location>
        <begin position="373"/>
        <end position="403"/>
    </location>
</feature>
<dbReference type="AlphaFoldDB" id="A0A5P9QEC5"/>
<dbReference type="PROSITE" id="PS00108">
    <property type="entry name" value="PROTEIN_KINASE_ST"/>
    <property type="match status" value="1"/>
</dbReference>
<feature type="transmembrane region" description="Helical" evidence="7">
    <location>
        <begin position="529"/>
        <end position="549"/>
    </location>
</feature>
<dbReference type="KEGG" id="lxl:KDY119_02941"/>
<evidence type="ECO:0000259" key="8">
    <source>
        <dbReference type="PROSITE" id="PS50011"/>
    </source>
</evidence>
<keyword evidence="4 5" id="KW-0067">ATP-binding</keyword>
<keyword evidence="9" id="KW-0723">Serine/threonine-protein kinase</keyword>
<dbReference type="Gene3D" id="1.10.510.10">
    <property type="entry name" value="Transferase(Phosphotransferase) domain 1"/>
    <property type="match status" value="1"/>
</dbReference>
<name>A0A5P9QEC5_9MICO</name>
<proteinExistence type="predicted"/>
<keyword evidence="7" id="KW-0812">Transmembrane</keyword>
<gene>
    <name evidence="9" type="ORF">KDY119_02941</name>
</gene>
<dbReference type="GO" id="GO:0005524">
    <property type="term" value="F:ATP binding"/>
    <property type="evidence" value="ECO:0007669"/>
    <property type="project" value="UniProtKB-UniRule"/>
</dbReference>
<dbReference type="SMART" id="SM00220">
    <property type="entry name" value="S_TKc"/>
    <property type="match status" value="1"/>
</dbReference>
<keyword evidence="7" id="KW-1133">Transmembrane helix</keyword>
<evidence type="ECO:0000256" key="2">
    <source>
        <dbReference type="ARBA" id="ARBA00022741"/>
    </source>
</evidence>
<dbReference type="GO" id="GO:0004674">
    <property type="term" value="F:protein serine/threonine kinase activity"/>
    <property type="evidence" value="ECO:0007669"/>
    <property type="project" value="UniProtKB-KW"/>
</dbReference>
<organism evidence="9 10">
    <name type="scientific">Luteimicrobium xylanilyticum</name>
    <dbReference type="NCBI Taxonomy" id="1133546"/>
    <lineage>
        <taxon>Bacteria</taxon>
        <taxon>Bacillati</taxon>
        <taxon>Actinomycetota</taxon>
        <taxon>Actinomycetes</taxon>
        <taxon>Micrococcales</taxon>
        <taxon>Luteimicrobium</taxon>
    </lineage>
</organism>
<feature type="binding site" evidence="5">
    <location>
        <position position="42"/>
    </location>
    <ligand>
        <name>ATP</name>
        <dbReference type="ChEBI" id="CHEBI:30616"/>
    </ligand>
</feature>
<dbReference type="InterPro" id="IPR000719">
    <property type="entry name" value="Prot_kinase_dom"/>
</dbReference>
<sequence>MWAAATPGDEVGGYRIVARLGQGATGAVYRAEDGGGHPVAIKVLHAGPDTDESARARLAREAATLRRLDHPAVAAVLDVELEGESPFIVTELVDGHSLEDDVALHGPYDAARLASLAGDLADALEAVHGAGVVHRDLKPSNIMVTTHGPVLIDFGIAHGFEDARMTTDGLVMGTPGYLAPEMLTGADPSVATDWWGWAASLAFAATARAPFGVTPVDAVLARAQAGTADLRGVGRLRGEAIAGALRPDPGDRWKPDDVVRALRTAADDGDEPEPVAPGDLVETVALGAASQWPTQVVTHDPRTAPVNDGRTRAVATDVPPPPPAATDATEVMAPVEPAAVGTGDDTDWLEPVPEQVYESASGYVRPQHPSRSWLLFALALPLVAAAATWPGLSFVALAVLVVLSRYVGYAAESLHGRRERRGVGKVDGARVAVVAPWHLVRGVVGSLPSLIVAGCAGLVLVVGGWWVLDRTVLVADTDHPAENAPWLYGLVLAVTMVVAILLAWFGPATTVTRDGARAGLRHLVPGRRTAIVVVLLAVAAAVWLGWIAWDAHPIGWWPFPGAPDLS</sequence>
<dbReference type="SUPFAM" id="SSF56112">
    <property type="entry name" value="Protein kinase-like (PK-like)"/>
    <property type="match status" value="1"/>
</dbReference>
<dbReference type="Proteomes" id="UP000326702">
    <property type="component" value="Chromosome"/>
</dbReference>
<dbReference type="CDD" id="cd14014">
    <property type="entry name" value="STKc_PknB_like"/>
    <property type="match status" value="1"/>
</dbReference>
<feature type="region of interest" description="Disordered" evidence="6">
    <location>
        <begin position="299"/>
        <end position="328"/>
    </location>
</feature>
<evidence type="ECO:0000256" key="7">
    <source>
        <dbReference type="SAM" id="Phobius"/>
    </source>
</evidence>
<dbReference type="PANTHER" id="PTHR43289:SF34">
    <property type="entry name" value="SERINE_THREONINE-PROTEIN KINASE YBDM-RELATED"/>
    <property type="match status" value="1"/>
</dbReference>
<accession>A0A5P9QEC5</accession>
<dbReference type="PANTHER" id="PTHR43289">
    <property type="entry name" value="MITOGEN-ACTIVATED PROTEIN KINASE KINASE KINASE 20-RELATED"/>
    <property type="match status" value="1"/>
</dbReference>
<dbReference type="InterPro" id="IPR008271">
    <property type="entry name" value="Ser/Thr_kinase_AS"/>
</dbReference>
<dbReference type="EC" id="2.7.11.1" evidence="9"/>
<dbReference type="InterPro" id="IPR011009">
    <property type="entry name" value="Kinase-like_dom_sf"/>
</dbReference>
<feature type="transmembrane region" description="Helical" evidence="7">
    <location>
        <begin position="447"/>
        <end position="466"/>
    </location>
</feature>
<dbReference type="RefSeq" id="WP_153022468.1">
    <property type="nucleotide sequence ID" value="NZ_BAABIH010000008.1"/>
</dbReference>
<evidence type="ECO:0000256" key="4">
    <source>
        <dbReference type="ARBA" id="ARBA00022840"/>
    </source>
</evidence>
<keyword evidence="2 5" id="KW-0547">Nucleotide-binding</keyword>
<dbReference type="PROSITE" id="PS50011">
    <property type="entry name" value="PROTEIN_KINASE_DOM"/>
    <property type="match status" value="1"/>
</dbReference>
<keyword evidence="3 9" id="KW-0418">Kinase</keyword>
<evidence type="ECO:0000256" key="3">
    <source>
        <dbReference type="ARBA" id="ARBA00022777"/>
    </source>
</evidence>
<keyword evidence="1 9" id="KW-0808">Transferase</keyword>
<dbReference type="Gene3D" id="3.30.200.20">
    <property type="entry name" value="Phosphorylase Kinase, domain 1"/>
    <property type="match status" value="1"/>
</dbReference>
<dbReference type="EMBL" id="CP045529">
    <property type="protein sequence ID" value="QFU99410.1"/>
    <property type="molecule type" value="Genomic_DNA"/>
</dbReference>